<keyword evidence="2" id="KW-1185">Reference proteome</keyword>
<evidence type="ECO:0000313" key="2">
    <source>
        <dbReference type="Proteomes" id="UP000006533"/>
    </source>
</evidence>
<dbReference type="EMBL" id="GU071104">
    <property type="protein sequence ID" value="ADP00165.1"/>
    <property type="molecule type" value="Genomic_DNA"/>
</dbReference>
<dbReference type="Proteomes" id="UP000006533">
    <property type="component" value="Segment"/>
</dbReference>
<dbReference type="GeneID" id="11538144"/>
<dbReference type="RefSeq" id="YP_005087537.1">
    <property type="nucleotide sequence ID" value="NC_016659.1"/>
</dbReference>
<evidence type="ECO:0000313" key="1">
    <source>
        <dbReference type="EMBL" id="ADP00165.1"/>
    </source>
</evidence>
<accession>E3SP48</accession>
<gene>
    <name evidence="1" type="ORF">CYPG_00025</name>
</gene>
<protein>
    <submittedName>
        <fullName evidence="1">Predicted protein</fullName>
    </submittedName>
</protein>
<name>E3SP48_9CAUD</name>
<reference evidence="1 2" key="1">
    <citation type="submission" date="2009-10" db="EMBL/GenBank/DDBJ databases">
        <title>The Genome Sequence of Cyanophage NATL2A-133.</title>
        <authorList>
            <consortium name="The Broad Institute Genome Sequencing Platform"/>
            <person name="Henn M.R."/>
            <person name="Sullivan M.S."/>
            <person name="Osburne M.S."/>
            <person name="Levin J."/>
            <person name="Malboeuf C."/>
            <person name="Casali M."/>
            <person name="Russ C."/>
            <person name="Lennon N."/>
            <person name="Erlich R."/>
            <person name="Young S.K."/>
            <person name="Koehrsen M."/>
            <person name="Yandava C."/>
            <person name="Zeng Q."/>
            <person name="Alvarado L."/>
            <person name="Anderson S."/>
            <person name="Berlin A."/>
            <person name="Borenstein D."/>
            <person name="Chen Z."/>
            <person name="Engels R."/>
            <person name="Freedman E."/>
            <person name="Gellesch M."/>
            <person name="Goldberg J."/>
            <person name="Green L."/>
            <person name="Griggs A."/>
            <person name="Gujja S."/>
            <person name="Heiman D."/>
            <person name="Hepburn T."/>
            <person name="Howarth C."/>
            <person name="Jen D."/>
            <person name="Larson L."/>
            <person name="Lewis B."/>
            <person name="Mehta T."/>
            <person name="Park D."/>
            <person name="Pearson M."/>
            <person name="Roberts A."/>
            <person name="Ryan E."/>
            <person name="Saif S."/>
            <person name="Shea T."/>
            <person name="Shenoy N."/>
            <person name="Sisk P."/>
            <person name="Stolte C."/>
            <person name="Sykes S."/>
            <person name="Walk T."/>
            <person name="White J."/>
            <person name="Yu Q."/>
            <person name="Coleman M.L."/>
            <person name="Huang K.H."/>
            <person name="Weigele P.R."/>
            <person name="DeFrancesco A.S."/>
            <person name="Kern S.E."/>
            <person name="Thompson L.R."/>
            <person name="Fu R."/>
            <person name="Hombeck B."/>
            <person name="Chisholm S.W."/>
            <person name="Haas B."/>
            <person name="Nusbaum C."/>
            <person name="Galagan J."/>
            <person name="Birren B."/>
        </authorList>
    </citation>
    <scope>NUCLEOTIDE SEQUENCE [LARGE SCALE GENOMIC DNA]</scope>
    <source>
        <strain evidence="1">NATL2A-133</strain>
    </source>
</reference>
<dbReference type="KEGG" id="vg:11538144"/>
<organism evidence="1 2">
    <name type="scientific">Cyanophage NATL2A-133</name>
    <dbReference type="NCBI Taxonomy" id="445692"/>
    <lineage>
        <taxon>Viruses</taxon>
        <taxon>Duplodnaviria</taxon>
        <taxon>Heunggongvirae</taxon>
        <taxon>Uroviricota</taxon>
        <taxon>Caudoviricetes</taxon>
        <taxon>Autographivirales</taxon>
        <taxon>Sechaudvirinae</taxon>
        <taxon>Tangaroavirus</taxon>
        <taxon>Tangaroavirus NATL2A133</taxon>
    </lineage>
</organism>
<sequence length="83" mass="9187">MCEPTLILSAAMGTMTAVQGISEQNRQHAAAVERVNRSNALAKQDYINKIQISAFNDQKKMRSFEAALDGAASEREALYKQKQ</sequence>
<proteinExistence type="predicted"/>